<keyword evidence="4" id="KW-0319">Glycerol metabolism</keyword>
<dbReference type="InterPro" id="IPR006076">
    <property type="entry name" value="FAD-dep_OxRdtase"/>
</dbReference>
<dbReference type="InterPro" id="IPR031656">
    <property type="entry name" value="DAO_C"/>
</dbReference>
<evidence type="ECO:0000256" key="6">
    <source>
        <dbReference type="ARBA" id="ARBA00023002"/>
    </source>
</evidence>
<evidence type="ECO:0000256" key="5">
    <source>
        <dbReference type="ARBA" id="ARBA00022827"/>
    </source>
</evidence>
<proteinExistence type="inferred from homology"/>
<comment type="caution">
    <text evidence="9">The sequence shown here is derived from an EMBL/GenBank/DDBJ whole genome shotgun (WGS) entry which is preliminary data.</text>
</comment>
<dbReference type="PANTHER" id="PTHR11985">
    <property type="entry name" value="GLYCEROL-3-PHOSPHATE DEHYDROGENASE"/>
    <property type="match status" value="1"/>
</dbReference>
<dbReference type="Pfam" id="PF16901">
    <property type="entry name" value="DAO_C"/>
    <property type="match status" value="1"/>
</dbReference>
<evidence type="ECO:0000313" key="10">
    <source>
        <dbReference type="Proteomes" id="UP000236569"/>
    </source>
</evidence>
<gene>
    <name evidence="9" type="ORF">DAERI_100008</name>
</gene>
<dbReference type="Pfam" id="PF01266">
    <property type="entry name" value="DAO"/>
    <property type="match status" value="1"/>
</dbReference>
<evidence type="ECO:0000259" key="8">
    <source>
        <dbReference type="Pfam" id="PF16901"/>
    </source>
</evidence>
<protein>
    <submittedName>
        <fullName evidence="9">FAD dependent oxidoreductase</fullName>
    </submittedName>
</protein>
<evidence type="ECO:0000259" key="7">
    <source>
        <dbReference type="Pfam" id="PF01266"/>
    </source>
</evidence>
<comment type="cofactor">
    <cofactor evidence="1">
        <name>FAD</name>
        <dbReference type="ChEBI" id="CHEBI:57692"/>
    </cofactor>
</comment>
<comment type="similarity">
    <text evidence="2">Belongs to the FAD-dependent glycerol-3-phosphate dehydrogenase family.</text>
</comment>
<name>A0A2I9DZX6_9DEIO</name>
<dbReference type="PANTHER" id="PTHR11985:SF35">
    <property type="entry name" value="ANAEROBIC GLYCEROL-3-PHOSPHATE DEHYDROGENASE SUBUNIT A"/>
    <property type="match status" value="1"/>
</dbReference>
<keyword evidence="5" id="KW-0274">FAD</keyword>
<dbReference type="PRINTS" id="PR01001">
    <property type="entry name" value="FADG3PDH"/>
</dbReference>
<organism evidence="9 10">
    <name type="scientific">Deinococcus aerius</name>
    <dbReference type="NCBI Taxonomy" id="200253"/>
    <lineage>
        <taxon>Bacteria</taxon>
        <taxon>Thermotogati</taxon>
        <taxon>Deinococcota</taxon>
        <taxon>Deinococci</taxon>
        <taxon>Deinococcales</taxon>
        <taxon>Deinococcaceae</taxon>
        <taxon>Deinococcus</taxon>
    </lineage>
</organism>
<dbReference type="InterPro" id="IPR038299">
    <property type="entry name" value="DAO_C_sf"/>
</dbReference>
<evidence type="ECO:0000313" key="9">
    <source>
        <dbReference type="EMBL" id="GBF06645.1"/>
    </source>
</evidence>
<dbReference type="RefSeq" id="WP_103130013.1">
    <property type="nucleotide sequence ID" value="NZ_BFAG01000010.1"/>
</dbReference>
<dbReference type="Gene3D" id="1.10.8.870">
    <property type="entry name" value="Alpha-glycerophosphate oxidase, cap domain"/>
    <property type="match status" value="1"/>
</dbReference>
<reference evidence="10" key="1">
    <citation type="submission" date="2018-01" db="EMBL/GenBank/DDBJ databases">
        <title>Draft Genome Sequence of the Radioresistant Bacterium Deinococcus aerius TR0125, Isolated from the Higher Atmosphere above Japan.</title>
        <authorList>
            <person name="Satoh K."/>
            <person name="Arai H."/>
            <person name="Sanzen T."/>
            <person name="Kawaguchi Y."/>
            <person name="Hayashi H."/>
            <person name="Yokobori S."/>
            <person name="Yamagishi A."/>
            <person name="Oono Y."/>
            <person name="Narumi I."/>
        </authorList>
    </citation>
    <scope>NUCLEOTIDE SEQUENCE [LARGE SCALE GENOMIC DNA]</scope>
    <source>
        <strain evidence="10">TR0125</strain>
    </source>
</reference>
<dbReference type="InterPro" id="IPR000447">
    <property type="entry name" value="G3P_DH_FAD-dep"/>
</dbReference>
<feature type="domain" description="FAD dependent oxidoreductase" evidence="7">
    <location>
        <begin position="20"/>
        <end position="378"/>
    </location>
</feature>
<accession>A0A2I9DZX6</accession>
<dbReference type="OrthoDB" id="9766796at2"/>
<dbReference type="GO" id="GO:0004368">
    <property type="term" value="F:glycerol-3-phosphate dehydrogenase (quinone) activity"/>
    <property type="evidence" value="ECO:0007669"/>
    <property type="project" value="InterPro"/>
</dbReference>
<keyword evidence="10" id="KW-1185">Reference proteome</keyword>
<dbReference type="InterPro" id="IPR036188">
    <property type="entry name" value="FAD/NAD-bd_sf"/>
</dbReference>
<dbReference type="AlphaFoldDB" id="A0A2I9DZX6"/>
<dbReference type="SUPFAM" id="SSF51905">
    <property type="entry name" value="FAD/NAD(P)-binding domain"/>
    <property type="match status" value="1"/>
</dbReference>
<keyword evidence="6" id="KW-0560">Oxidoreductase</keyword>
<dbReference type="GO" id="GO:0046168">
    <property type="term" value="P:glycerol-3-phosphate catabolic process"/>
    <property type="evidence" value="ECO:0007669"/>
    <property type="project" value="TreeGrafter"/>
</dbReference>
<dbReference type="Gene3D" id="3.50.50.60">
    <property type="entry name" value="FAD/NAD(P)-binding domain"/>
    <property type="match status" value="1"/>
</dbReference>
<keyword evidence="3" id="KW-0285">Flavoprotein</keyword>
<dbReference type="Proteomes" id="UP000236569">
    <property type="component" value="Unassembled WGS sequence"/>
</dbReference>
<sequence length="535" mass="57901">MPQDPRPAALVAATAPTTWDVLVIGGGASGLGTAVEAASRGHRTLLLEGRDYAAGTSSRSTKLVHGGVRYLAQGNVSLVREALRERGLLRRNAPHLVRDLGFVVPAYDWWAGPYYGVGLKLYDLLAGRLNLGTSKYLGRDAALERTPTLQTEGLKGGILYFDGQFDDARLAVTLLRTLEDHGGVALNYAPVTGLLKEDGKVVGARFHDAETGGEYEVRARAVVNATGVWVDEIRRMEDPGVKPMLSPSQGAHVVVDRRFLPGDSAIMIPRTDDGRVLFAVPWHDHVVIGTTDTPVPEASPDPRPLEEEIAFILSTAGRYLDPAPTRADVRSVFAGLRPLVKNEKTDGVGSTAALSRDHVIRVSPGGLITLTGGKWTTYRRMGEDTVDRAERLAGLPERLSVTPGLHLHGWSREERPDHWKVYGSDAERVQALPGADRLLHPELPYTEAELRWGIRCEGARTVEDLLARRTRALLLNARASIEAAPRAAALLAEELGKDAAWAGEQVRRYREVAGGYILGELPTVSDPQASVPSAG</sequence>
<dbReference type="GO" id="GO:0006071">
    <property type="term" value="P:glycerol metabolic process"/>
    <property type="evidence" value="ECO:0007669"/>
    <property type="project" value="UniProtKB-KW"/>
</dbReference>
<evidence type="ECO:0000256" key="3">
    <source>
        <dbReference type="ARBA" id="ARBA00022630"/>
    </source>
</evidence>
<feature type="domain" description="Alpha-glycerophosphate oxidase C-terminal" evidence="8">
    <location>
        <begin position="409"/>
        <end position="500"/>
    </location>
</feature>
<dbReference type="Gene3D" id="3.30.9.10">
    <property type="entry name" value="D-Amino Acid Oxidase, subunit A, domain 2"/>
    <property type="match status" value="1"/>
</dbReference>
<evidence type="ECO:0000256" key="4">
    <source>
        <dbReference type="ARBA" id="ARBA00022798"/>
    </source>
</evidence>
<evidence type="ECO:0000256" key="2">
    <source>
        <dbReference type="ARBA" id="ARBA00007330"/>
    </source>
</evidence>
<evidence type="ECO:0000256" key="1">
    <source>
        <dbReference type="ARBA" id="ARBA00001974"/>
    </source>
</evidence>
<dbReference type="EMBL" id="BFAG01000010">
    <property type="protein sequence ID" value="GBF06645.1"/>
    <property type="molecule type" value="Genomic_DNA"/>
</dbReference>